<dbReference type="AlphaFoldDB" id="A0A9W9T7T4"/>
<keyword evidence="2" id="KW-1185">Reference proteome</keyword>
<dbReference type="RefSeq" id="XP_058310666.1">
    <property type="nucleotide sequence ID" value="XM_058451204.1"/>
</dbReference>
<evidence type="ECO:0000313" key="2">
    <source>
        <dbReference type="Proteomes" id="UP001150904"/>
    </source>
</evidence>
<proteinExistence type="predicted"/>
<dbReference type="EMBL" id="JAPQKR010000008">
    <property type="protein sequence ID" value="KAJ5212496.1"/>
    <property type="molecule type" value="Genomic_DNA"/>
</dbReference>
<dbReference type="Proteomes" id="UP001150904">
    <property type="component" value="Unassembled WGS sequence"/>
</dbReference>
<reference evidence="1" key="2">
    <citation type="journal article" date="2023" name="IMA Fungus">
        <title>Comparative genomic study of the Penicillium genus elucidates a diverse pangenome and 15 lateral gene transfer events.</title>
        <authorList>
            <person name="Petersen C."/>
            <person name="Sorensen T."/>
            <person name="Nielsen M.R."/>
            <person name="Sondergaard T.E."/>
            <person name="Sorensen J.L."/>
            <person name="Fitzpatrick D.A."/>
            <person name="Frisvad J.C."/>
            <person name="Nielsen K.L."/>
        </authorList>
    </citation>
    <scope>NUCLEOTIDE SEQUENCE</scope>
    <source>
        <strain evidence="1">IBT 15544</strain>
    </source>
</reference>
<evidence type="ECO:0000313" key="1">
    <source>
        <dbReference type="EMBL" id="KAJ5212496.1"/>
    </source>
</evidence>
<accession>A0A9W9T7T4</accession>
<name>A0A9W9T7T4_9EURO</name>
<reference evidence="1" key="1">
    <citation type="submission" date="2022-12" db="EMBL/GenBank/DDBJ databases">
        <authorList>
            <person name="Petersen C."/>
        </authorList>
    </citation>
    <scope>NUCLEOTIDE SEQUENCE</scope>
    <source>
        <strain evidence="1">IBT 15544</strain>
    </source>
</reference>
<dbReference type="GeneID" id="83178505"/>
<gene>
    <name evidence="1" type="ORF">N7498_004142</name>
</gene>
<evidence type="ECO:0008006" key="3">
    <source>
        <dbReference type="Google" id="ProtNLM"/>
    </source>
</evidence>
<comment type="caution">
    <text evidence="1">The sequence shown here is derived from an EMBL/GenBank/DDBJ whole genome shotgun (WGS) entry which is preliminary data.</text>
</comment>
<sequence length="244" mass="28593">MRPRILQFGIFHVFTGKDRKRFLIHRVLECSFPSKALQPSMIEDIDEVVFGCCCEFVYSDDYSCQKTTSSEMGGTMASTLDRKIFHPTRLPGIYALLLERLDQAPRSEDEEDLNTESLDSCADLLLSHAKMYRFGFRIDWLSLWASPFYWLMRSLENFTLLEEGTKDIVQLLQFFFEDSEHIENMRGVLRDYVVWKVEIMVQDADFQKLLERIPSLEKAVFRSTWKYSDIRNQILGSTIISLHV</sequence>
<protein>
    <recommendedName>
        <fullName evidence="3">BTB domain-containing protein</fullName>
    </recommendedName>
</protein>
<dbReference type="OrthoDB" id="9997739at2759"/>
<organism evidence="1 2">
    <name type="scientific">Penicillium cinerascens</name>
    <dbReference type="NCBI Taxonomy" id="70096"/>
    <lineage>
        <taxon>Eukaryota</taxon>
        <taxon>Fungi</taxon>
        <taxon>Dikarya</taxon>
        <taxon>Ascomycota</taxon>
        <taxon>Pezizomycotina</taxon>
        <taxon>Eurotiomycetes</taxon>
        <taxon>Eurotiomycetidae</taxon>
        <taxon>Eurotiales</taxon>
        <taxon>Aspergillaceae</taxon>
        <taxon>Penicillium</taxon>
    </lineage>
</organism>